<feature type="region of interest" description="Disordered" evidence="1">
    <location>
        <begin position="185"/>
        <end position="249"/>
    </location>
</feature>
<dbReference type="KEGG" id="ker:91105111"/>
<proteinExistence type="predicted"/>
<evidence type="ECO:0000256" key="1">
    <source>
        <dbReference type="SAM" id="MobiDB-lite"/>
    </source>
</evidence>
<evidence type="ECO:0000313" key="3">
    <source>
        <dbReference type="Proteomes" id="UP001358614"/>
    </source>
</evidence>
<dbReference type="AlphaFoldDB" id="A0AAX4KQF6"/>
<dbReference type="EMBL" id="CP144089">
    <property type="protein sequence ID" value="WWD08199.1"/>
    <property type="molecule type" value="Genomic_DNA"/>
</dbReference>
<feature type="compositionally biased region" description="Polar residues" evidence="1">
    <location>
        <begin position="369"/>
        <end position="380"/>
    </location>
</feature>
<feature type="compositionally biased region" description="Polar residues" evidence="1">
    <location>
        <begin position="343"/>
        <end position="357"/>
    </location>
</feature>
<organism evidence="2 3">
    <name type="scientific">Kwoniella europaea PYCC6329</name>
    <dbReference type="NCBI Taxonomy" id="1423913"/>
    <lineage>
        <taxon>Eukaryota</taxon>
        <taxon>Fungi</taxon>
        <taxon>Dikarya</taxon>
        <taxon>Basidiomycota</taxon>
        <taxon>Agaricomycotina</taxon>
        <taxon>Tremellomycetes</taxon>
        <taxon>Tremellales</taxon>
        <taxon>Cryptococcaceae</taxon>
        <taxon>Kwoniella</taxon>
    </lineage>
</organism>
<feature type="compositionally biased region" description="Low complexity" evidence="1">
    <location>
        <begin position="203"/>
        <end position="218"/>
    </location>
</feature>
<protein>
    <submittedName>
        <fullName evidence="2">Uncharacterized protein</fullName>
    </submittedName>
</protein>
<evidence type="ECO:0000313" key="2">
    <source>
        <dbReference type="EMBL" id="WWD08199.1"/>
    </source>
</evidence>
<feature type="region of interest" description="Disordered" evidence="1">
    <location>
        <begin position="331"/>
        <end position="425"/>
    </location>
</feature>
<dbReference type="Proteomes" id="UP001358614">
    <property type="component" value="Chromosome 1"/>
</dbReference>
<keyword evidence="3" id="KW-1185">Reference proteome</keyword>
<reference evidence="2 3" key="1">
    <citation type="submission" date="2024-01" db="EMBL/GenBank/DDBJ databases">
        <title>Comparative genomics of Cryptococcus and Kwoniella reveals pathogenesis evolution and contrasting modes of karyotype evolution via chromosome fusion or intercentromeric recombination.</title>
        <authorList>
            <person name="Coelho M.A."/>
            <person name="David-Palma M."/>
            <person name="Shea T."/>
            <person name="Bowers K."/>
            <person name="McGinley-Smith S."/>
            <person name="Mohammad A.W."/>
            <person name="Gnirke A."/>
            <person name="Yurkov A.M."/>
            <person name="Nowrousian M."/>
            <person name="Sun S."/>
            <person name="Cuomo C.A."/>
            <person name="Heitman J."/>
        </authorList>
    </citation>
    <scope>NUCLEOTIDE SEQUENCE [LARGE SCALE GENOMIC DNA]</scope>
    <source>
        <strain evidence="2 3">PYCC6329</strain>
    </source>
</reference>
<dbReference type="RefSeq" id="XP_066086166.1">
    <property type="nucleotide sequence ID" value="XM_066230069.1"/>
</dbReference>
<dbReference type="GeneID" id="91105111"/>
<name>A0AAX4KQF6_9TREE</name>
<sequence length="425" mass="46235">MAPRSKSRTDPADEEISRFDPPLTSAPPRSAYGPQAGDAHFMPPPVTPTQTNQVADMLNLMGNLLRNTSTGSFSQNTIPLPNSTYGLQRALPQPFAHSGYPTNNMWSAQGDANFPSYNSGYGNDIVDLSPDTMYTPAHQQPLSTQNLDHFPGVRGYGDQSGTPTQGIQPMSYGAVATRFIGSSRPLVPAPRANYQESRYQPYSRATSTTSSSRGGSKSSGKDQLTILFTDPSGSQKNPGPIHINSRRKSDWDRLQDEIDLIVGRSRAVFSTEFPHRSESEAPPASWGAIEYHYEGKTSASADLLRGLVRPEDVPRMKELYQEAILLSKRVESGPRRGRRSRDVNSSTVSRSQGQHATDTVEAWAPGVPTTASQSTPSISSIPDGPCSQGDAYSQAESENGTPRARSTVLESAIRPMHLSEEYDDE</sequence>
<accession>A0AAX4KQF6</accession>
<feature type="compositionally biased region" description="Polar residues" evidence="1">
    <location>
        <begin position="390"/>
        <end position="400"/>
    </location>
</feature>
<feature type="compositionally biased region" description="Basic and acidic residues" evidence="1">
    <location>
        <begin position="7"/>
        <end position="18"/>
    </location>
</feature>
<gene>
    <name evidence="2" type="ORF">V865_006310</name>
</gene>
<feature type="region of interest" description="Disordered" evidence="1">
    <location>
        <begin position="1"/>
        <end position="51"/>
    </location>
</feature>